<dbReference type="RefSeq" id="WP_188615770.1">
    <property type="nucleotide sequence ID" value="NZ_BMJT01000012.1"/>
</dbReference>
<evidence type="ECO:0000259" key="1">
    <source>
        <dbReference type="Pfam" id="PF14540"/>
    </source>
</evidence>
<dbReference type="AlphaFoldDB" id="A0A917GA74"/>
<dbReference type="Pfam" id="PF14540">
    <property type="entry name" value="NTF-like"/>
    <property type="match status" value="1"/>
</dbReference>
<dbReference type="Gene3D" id="3.30.460.10">
    <property type="entry name" value="Beta Polymerase, domain 2"/>
    <property type="match status" value="1"/>
</dbReference>
<gene>
    <name evidence="4" type="primary">ygxA</name>
    <name evidence="4" type="ORF">GCM10007425_28830</name>
</gene>
<feature type="domain" description="YgxA-like substrate binding" evidence="3">
    <location>
        <begin position="119"/>
        <end position="218"/>
    </location>
</feature>
<dbReference type="Proteomes" id="UP000616608">
    <property type="component" value="Unassembled WGS sequence"/>
</dbReference>
<evidence type="ECO:0000259" key="3">
    <source>
        <dbReference type="Pfam" id="PF22339"/>
    </source>
</evidence>
<feature type="domain" description="YgxA-like helix-turn-helix" evidence="2">
    <location>
        <begin position="224"/>
        <end position="286"/>
    </location>
</feature>
<evidence type="ECO:0008006" key="6">
    <source>
        <dbReference type="Google" id="ProtNLM"/>
    </source>
</evidence>
<dbReference type="InterPro" id="IPR043519">
    <property type="entry name" value="NT_sf"/>
</dbReference>
<feature type="domain" description="Nucleotidyltransferase-like" evidence="1">
    <location>
        <begin position="1"/>
        <end position="118"/>
    </location>
</feature>
<sequence>MEQLLRPIYQERASKQKTLGIIQFEQRENESSITDTFDWVLLIIVKQSKTPVFTKHYILGEQKVAMHIVTEKMLHKWLQTGSNRKVIHWVLFGKIMFERDDYLQKLRLDMQTFPYDGRKMKTGIQFAKLIRRYKEGKEQYAKDNYLDAYIHVLSAIHHLGRLSVIDSGLYPEVSLWSQVREIEPAIYKLYEELVFSEETLEKRLELLFLASEFFIHSRTEDGAQHILSILTEQEYWKIQDLHDHHELSYYSKDLEVFVEYLVEHQYVLIEPFISKNGDVMHRYYKINPEKKVK</sequence>
<dbReference type="Pfam" id="PF18576">
    <property type="entry name" value="HTH_52"/>
    <property type="match status" value="1"/>
</dbReference>
<dbReference type="Gene3D" id="1.10.10.10">
    <property type="entry name" value="Winged helix-like DNA-binding domain superfamily/Winged helix DNA-binding domain"/>
    <property type="match status" value="1"/>
</dbReference>
<dbReference type="InterPro" id="IPR036388">
    <property type="entry name" value="WH-like_DNA-bd_sf"/>
</dbReference>
<dbReference type="InterPro" id="IPR054515">
    <property type="entry name" value="YgxA-like_substrate-bd"/>
</dbReference>
<protein>
    <recommendedName>
        <fullName evidence="6">Nucleotidyltransferase-like domain-containing protein</fullName>
    </recommendedName>
</protein>
<dbReference type="InterPro" id="IPR041143">
    <property type="entry name" value="YgxA_HTH"/>
</dbReference>
<reference evidence="4" key="1">
    <citation type="journal article" date="2014" name="Int. J. Syst. Evol. Microbiol.">
        <title>Complete genome sequence of Corynebacterium casei LMG S-19264T (=DSM 44701T), isolated from a smear-ripened cheese.</title>
        <authorList>
            <consortium name="US DOE Joint Genome Institute (JGI-PGF)"/>
            <person name="Walter F."/>
            <person name="Albersmeier A."/>
            <person name="Kalinowski J."/>
            <person name="Ruckert C."/>
        </authorList>
    </citation>
    <scope>NUCLEOTIDE SEQUENCE</scope>
    <source>
        <strain evidence="4">CGMCC 1.15760</strain>
    </source>
</reference>
<keyword evidence="5" id="KW-1185">Reference proteome</keyword>
<dbReference type="Pfam" id="PF22339">
    <property type="entry name" value="YgxA-like_sub_bind"/>
    <property type="match status" value="1"/>
</dbReference>
<dbReference type="InterPro" id="IPR029348">
    <property type="entry name" value="NTF-like"/>
</dbReference>
<organism evidence="4 5">
    <name type="scientific">Lysinibacillus alkalisoli</name>
    <dbReference type="NCBI Taxonomy" id="1911548"/>
    <lineage>
        <taxon>Bacteria</taxon>
        <taxon>Bacillati</taxon>
        <taxon>Bacillota</taxon>
        <taxon>Bacilli</taxon>
        <taxon>Bacillales</taxon>
        <taxon>Bacillaceae</taxon>
        <taxon>Lysinibacillus</taxon>
    </lineage>
</organism>
<evidence type="ECO:0000313" key="5">
    <source>
        <dbReference type="Proteomes" id="UP000616608"/>
    </source>
</evidence>
<evidence type="ECO:0000313" key="4">
    <source>
        <dbReference type="EMBL" id="GGG32413.1"/>
    </source>
</evidence>
<dbReference type="EMBL" id="BMJT01000012">
    <property type="protein sequence ID" value="GGG32413.1"/>
    <property type="molecule type" value="Genomic_DNA"/>
</dbReference>
<dbReference type="Gene3D" id="1.20.120.330">
    <property type="entry name" value="Nucleotidyltransferases domain 2"/>
    <property type="match status" value="1"/>
</dbReference>
<reference evidence="4" key="2">
    <citation type="submission" date="2020-09" db="EMBL/GenBank/DDBJ databases">
        <authorList>
            <person name="Sun Q."/>
            <person name="Zhou Y."/>
        </authorList>
    </citation>
    <scope>NUCLEOTIDE SEQUENCE</scope>
    <source>
        <strain evidence="4">CGMCC 1.15760</strain>
    </source>
</reference>
<name>A0A917GA74_9BACI</name>
<evidence type="ECO:0000259" key="2">
    <source>
        <dbReference type="Pfam" id="PF18576"/>
    </source>
</evidence>
<proteinExistence type="predicted"/>
<accession>A0A917GA74</accession>
<comment type="caution">
    <text evidence="4">The sequence shown here is derived from an EMBL/GenBank/DDBJ whole genome shotgun (WGS) entry which is preliminary data.</text>
</comment>